<evidence type="ECO:0000259" key="5">
    <source>
        <dbReference type="PROSITE" id="PS01124"/>
    </source>
</evidence>
<feature type="transmembrane region" description="Helical" evidence="4">
    <location>
        <begin position="6"/>
        <end position="25"/>
    </location>
</feature>
<feature type="transmembrane region" description="Helical" evidence="4">
    <location>
        <begin position="32"/>
        <end position="53"/>
    </location>
</feature>
<dbReference type="SUPFAM" id="SSF46689">
    <property type="entry name" value="Homeodomain-like"/>
    <property type="match status" value="1"/>
</dbReference>
<organism evidence="6 7">
    <name type="scientific">Flammeovirga agarivorans</name>
    <dbReference type="NCBI Taxonomy" id="2726742"/>
    <lineage>
        <taxon>Bacteria</taxon>
        <taxon>Pseudomonadati</taxon>
        <taxon>Bacteroidota</taxon>
        <taxon>Cytophagia</taxon>
        <taxon>Cytophagales</taxon>
        <taxon>Flammeovirgaceae</taxon>
        <taxon>Flammeovirga</taxon>
    </lineage>
</organism>
<dbReference type="AlphaFoldDB" id="A0A7X8SHA5"/>
<feature type="domain" description="HTH araC/xylS-type" evidence="5">
    <location>
        <begin position="252"/>
        <end position="354"/>
    </location>
</feature>
<reference evidence="6 7" key="1">
    <citation type="submission" date="2020-04" db="EMBL/GenBank/DDBJ databases">
        <title>Flammeovirga sp. SR4, a novel species isolated from seawater.</title>
        <authorList>
            <person name="Wang X."/>
        </authorList>
    </citation>
    <scope>NUCLEOTIDE SEQUENCE [LARGE SCALE GENOMIC DNA]</scope>
    <source>
        <strain evidence="6 7">SR4</strain>
    </source>
</reference>
<name>A0A7X8SHA5_9BACT</name>
<dbReference type="RefSeq" id="WP_168880789.1">
    <property type="nucleotide sequence ID" value="NZ_JABAIL010000001.1"/>
</dbReference>
<dbReference type="InterPro" id="IPR018060">
    <property type="entry name" value="HTH_AraC"/>
</dbReference>
<keyword evidence="7" id="KW-1185">Reference proteome</keyword>
<dbReference type="PANTHER" id="PTHR43280:SF29">
    <property type="entry name" value="ARAC-FAMILY TRANSCRIPTIONAL REGULATOR"/>
    <property type="match status" value="1"/>
</dbReference>
<dbReference type="SMART" id="SM00342">
    <property type="entry name" value="HTH_ARAC"/>
    <property type="match status" value="1"/>
</dbReference>
<feature type="transmembrane region" description="Helical" evidence="4">
    <location>
        <begin position="59"/>
        <end position="78"/>
    </location>
</feature>
<protein>
    <submittedName>
        <fullName evidence="6">Helix-turn-helix transcriptional regulator</fullName>
    </submittedName>
</protein>
<keyword evidence="1" id="KW-0805">Transcription regulation</keyword>
<dbReference type="Gene3D" id="1.10.10.60">
    <property type="entry name" value="Homeodomain-like"/>
    <property type="match status" value="2"/>
</dbReference>
<dbReference type="Proteomes" id="UP000585050">
    <property type="component" value="Unassembled WGS sequence"/>
</dbReference>
<gene>
    <name evidence="6" type="ORF">HGP29_02795</name>
</gene>
<evidence type="ECO:0000313" key="6">
    <source>
        <dbReference type="EMBL" id="NLR90112.1"/>
    </source>
</evidence>
<comment type="caution">
    <text evidence="6">The sequence shown here is derived from an EMBL/GenBank/DDBJ whole genome shotgun (WGS) entry which is preliminary data.</text>
</comment>
<evidence type="ECO:0000256" key="1">
    <source>
        <dbReference type="ARBA" id="ARBA00023015"/>
    </source>
</evidence>
<keyword evidence="4" id="KW-1133">Transmembrane helix</keyword>
<accession>A0A7X8SHA5</accession>
<evidence type="ECO:0000256" key="3">
    <source>
        <dbReference type="ARBA" id="ARBA00023163"/>
    </source>
</evidence>
<dbReference type="EMBL" id="JABAIL010000001">
    <property type="protein sequence ID" value="NLR90112.1"/>
    <property type="molecule type" value="Genomic_DNA"/>
</dbReference>
<keyword evidence="2" id="KW-0238">DNA-binding</keyword>
<keyword evidence="3" id="KW-0804">Transcription</keyword>
<evidence type="ECO:0000256" key="2">
    <source>
        <dbReference type="ARBA" id="ARBA00023125"/>
    </source>
</evidence>
<keyword evidence="4" id="KW-0472">Membrane</keyword>
<dbReference type="GO" id="GO:0043565">
    <property type="term" value="F:sequence-specific DNA binding"/>
    <property type="evidence" value="ECO:0007669"/>
    <property type="project" value="InterPro"/>
</dbReference>
<feature type="transmembrane region" description="Helical" evidence="4">
    <location>
        <begin position="90"/>
        <end position="112"/>
    </location>
</feature>
<feature type="transmembrane region" description="Helical" evidence="4">
    <location>
        <begin position="124"/>
        <end position="145"/>
    </location>
</feature>
<dbReference type="Pfam" id="PF12833">
    <property type="entry name" value="HTH_18"/>
    <property type="match status" value="1"/>
</dbReference>
<proteinExistence type="predicted"/>
<sequence length="362" mass="42883">MQTLLAIGLFQTLLSIFLIFDLGSFKINKSPMMLMLILLAIHFSIKSYILLILKDEYMFQYYATCFTFAYGPLILDFLKMLYNKKRLSKLHFIPLFIGFTIYLYIGVMSIIYKEIIYLDYYFQYISWVMVPSILGYFGYIFLWLVQLKKYPNAFVKWMIPLSAILILIVTTAFFKIIPIPYLRTFTYITFLLIAIQYLRYELSLKESVSLWKKNQKIESSPEIIIKEEQTIEGSKKYERSSLSKDQAETIVKRITQYVERNRLYLNHELSLSDLAEQSKTPKHHLSEALNIHLEKNFYQFINEYRIQEAIRLIEEDPSRKLLHLAFECGFNTKATFNTYFKKTTGNTPSQFKSNHKENSLNV</sequence>
<keyword evidence="4" id="KW-0812">Transmembrane</keyword>
<dbReference type="InterPro" id="IPR009057">
    <property type="entry name" value="Homeodomain-like_sf"/>
</dbReference>
<evidence type="ECO:0000256" key="4">
    <source>
        <dbReference type="SAM" id="Phobius"/>
    </source>
</evidence>
<dbReference type="GO" id="GO:0003700">
    <property type="term" value="F:DNA-binding transcription factor activity"/>
    <property type="evidence" value="ECO:0007669"/>
    <property type="project" value="InterPro"/>
</dbReference>
<dbReference type="PANTHER" id="PTHR43280">
    <property type="entry name" value="ARAC-FAMILY TRANSCRIPTIONAL REGULATOR"/>
    <property type="match status" value="1"/>
</dbReference>
<dbReference type="PROSITE" id="PS01124">
    <property type="entry name" value="HTH_ARAC_FAMILY_2"/>
    <property type="match status" value="1"/>
</dbReference>
<evidence type="ECO:0000313" key="7">
    <source>
        <dbReference type="Proteomes" id="UP000585050"/>
    </source>
</evidence>
<feature type="transmembrane region" description="Helical" evidence="4">
    <location>
        <begin position="157"/>
        <end position="178"/>
    </location>
</feature>